<comment type="subcellular location">
    <subcellularLocation>
        <location evidence="6">Cytoplasm</location>
    </subcellularLocation>
</comment>
<dbReference type="NCBIfam" id="TIGR00096">
    <property type="entry name" value="16S rRNA (cytidine(1402)-2'-O)-methyltransferase"/>
    <property type="match status" value="1"/>
</dbReference>
<dbReference type="PANTHER" id="PTHR46111">
    <property type="entry name" value="RIBOSOMAL RNA SMALL SUBUNIT METHYLTRANSFERASE I"/>
    <property type="match status" value="1"/>
</dbReference>
<dbReference type="Gene3D" id="3.30.950.10">
    <property type="entry name" value="Methyltransferase, Cobalt-precorrin-4 Transmethylase, Domain 2"/>
    <property type="match status" value="1"/>
</dbReference>
<dbReference type="InterPro" id="IPR008189">
    <property type="entry name" value="rRNA_ssu_MeTfrase_I"/>
</dbReference>
<keyword evidence="2 6" id="KW-0698">rRNA processing</keyword>
<evidence type="ECO:0000256" key="5">
    <source>
        <dbReference type="ARBA" id="ARBA00022691"/>
    </source>
</evidence>
<dbReference type="PANTHER" id="PTHR46111:SF1">
    <property type="entry name" value="RIBOSOMAL RNA SMALL SUBUNIT METHYLTRANSFERASE I"/>
    <property type="match status" value="1"/>
</dbReference>
<dbReference type="Gene3D" id="3.40.1010.10">
    <property type="entry name" value="Cobalt-precorrin-4 Transmethylase, Domain 1"/>
    <property type="match status" value="1"/>
</dbReference>
<dbReference type="InterPro" id="IPR014776">
    <property type="entry name" value="4pyrrole_Mease_sub2"/>
</dbReference>
<keyword evidence="10" id="KW-1185">Reference proteome</keyword>
<dbReference type="PATRIC" id="fig|1502723.3.peg.2151"/>
<dbReference type="FunFam" id="3.30.950.10:FF:000002">
    <property type="entry name" value="Ribosomal RNA small subunit methyltransferase I"/>
    <property type="match status" value="1"/>
</dbReference>
<dbReference type="EC" id="2.1.1.198" evidence="6"/>
<dbReference type="InterPro" id="IPR014777">
    <property type="entry name" value="4pyrrole_Mease_sub1"/>
</dbReference>
<evidence type="ECO:0000256" key="7">
    <source>
        <dbReference type="SAM" id="MobiDB-lite"/>
    </source>
</evidence>
<dbReference type="InterPro" id="IPR035996">
    <property type="entry name" value="4pyrrol_Methylase_sf"/>
</dbReference>
<dbReference type="GO" id="GO:0070677">
    <property type="term" value="F:rRNA (cytosine-2'-O-)-methyltransferase activity"/>
    <property type="evidence" value="ECO:0007669"/>
    <property type="project" value="UniProtKB-UniRule"/>
</dbReference>
<keyword evidence="3 6" id="KW-0489">Methyltransferase</keyword>
<dbReference type="CDD" id="cd11648">
    <property type="entry name" value="RsmI"/>
    <property type="match status" value="1"/>
</dbReference>
<keyword evidence="5 6" id="KW-0949">S-adenosyl-L-methionine</keyword>
<proteinExistence type="inferred from homology"/>
<dbReference type="GO" id="GO:0005737">
    <property type="term" value="C:cytoplasm"/>
    <property type="evidence" value="ECO:0007669"/>
    <property type="project" value="UniProtKB-SubCell"/>
</dbReference>
<comment type="function">
    <text evidence="6">Catalyzes the 2'-O-methylation of the ribose of cytidine 1402 (C1402) in 16S rRNA.</text>
</comment>
<reference evidence="9 10" key="2">
    <citation type="journal article" date="2016" name="Genome Announc.">
        <title>Permanent Draft Genome Sequences for Two Variants of Frankia sp. Strain CpI1, the First Frankia Strain Isolated from Root Nodules of Comptonia peregrina.</title>
        <authorList>
            <person name="Oshone R."/>
            <person name="Hurst S.G.IV."/>
            <person name="Abebe-Akele F."/>
            <person name="Simpson S."/>
            <person name="Morris K."/>
            <person name="Thomas W.K."/>
            <person name="Tisa L.S."/>
        </authorList>
    </citation>
    <scope>NUCLEOTIDE SEQUENCE [LARGE SCALE GENOMIC DNA]</scope>
    <source>
        <strain evidence="10">CpI1-S</strain>
    </source>
</reference>
<evidence type="ECO:0000256" key="3">
    <source>
        <dbReference type="ARBA" id="ARBA00022603"/>
    </source>
</evidence>
<gene>
    <name evidence="6" type="primary">rsmI</name>
    <name evidence="9" type="ORF">FF36_00550</name>
</gene>
<evidence type="ECO:0000259" key="8">
    <source>
        <dbReference type="Pfam" id="PF00590"/>
    </source>
</evidence>
<feature type="region of interest" description="Disordered" evidence="7">
    <location>
        <begin position="288"/>
        <end position="307"/>
    </location>
</feature>
<comment type="similarity">
    <text evidence="6">Belongs to the methyltransferase superfamily. RsmI family.</text>
</comment>
<evidence type="ECO:0000256" key="1">
    <source>
        <dbReference type="ARBA" id="ARBA00022490"/>
    </source>
</evidence>
<dbReference type="SUPFAM" id="SSF53790">
    <property type="entry name" value="Tetrapyrrole methylase"/>
    <property type="match status" value="1"/>
</dbReference>
<organism evidence="9 10">
    <name type="scientific">Frankia torreyi</name>
    <dbReference type="NCBI Taxonomy" id="1856"/>
    <lineage>
        <taxon>Bacteria</taxon>
        <taxon>Bacillati</taxon>
        <taxon>Actinomycetota</taxon>
        <taxon>Actinomycetes</taxon>
        <taxon>Frankiales</taxon>
        <taxon>Frankiaceae</taxon>
        <taxon>Frankia</taxon>
    </lineage>
</organism>
<reference evidence="10" key="1">
    <citation type="submission" date="2015-02" db="EMBL/GenBank/DDBJ databases">
        <title>Draft Genome of Frankia sp. CpI1-S.</title>
        <authorList>
            <person name="Oshone R.T."/>
            <person name="Ngom M."/>
            <person name="Ghodhbane-Gtari F."/>
            <person name="Gtari M."/>
            <person name="Morris K."/>
            <person name="Thomas K."/>
            <person name="Sen A."/>
            <person name="Tisa L.S."/>
        </authorList>
    </citation>
    <scope>NUCLEOTIDE SEQUENCE [LARGE SCALE GENOMIC DNA]</scope>
    <source>
        <strain evidence="10">CpI1-S</strain>
    </source>
</reference>
<evidence type="ECO:0000256" key="6">
    <source>
        <dbReference type="HAMAP-Rule" id="MF_01877"/>
    </source>
</evidence>
<dbReference type="InterPro" id="IPR000878">
    <property type="entry name" value="4pyrrol_Mease"/>
</dbReference>
<dbReference type="EMBL" id="JYFN01000003">
    <property type="protein sequence ID" value="KJE24940.1"/>
    <property type="molecule type" value="Genomic_DNA"/>
</dbReference>
<evidence type="ECO:0000313" key="10">
    <source>
        <dbReference type="Proteomes" id="UP000032545"/>
    </source>
</evidence>
<comment type="caution">
    <text evidence="9">The sequence shown here is derived from an EMBL/GenBank/DDBJ whole genome shotgun (WGS) entry which is preliminary data.</text>
</comment>
<sequence length="372" mass="37534">MLCGAPIGDVRDASPRLGEILATADVIAAEDTRRVLRLAHALGVTISGRIVSCYDAVEGARAALLTDYLREGATVALVTDAGMPAVSDPGFRVVAAAAAAGMTVTVVPGPSAVTAALAVSGLPTDRWTFEGFLPRKGADRRSRLRELGNETRTMVFLESPHRLPAGLGDLIAAFGADRAAVLCRELTKTFEEIVRGDLAALLAWATDGRVIRGEFTLVIAGGARRGPVTVDFAAAEAARPVQSPPPAASSPAARPAAAGSSAAGLSAAGSSAVLLPAAGSSAVGGPAVGSPLGGSPSGGSEELDAPADVAGSVDSVDARVLAADVARRTAAGMPRKEARRAVAADHGVSRNDVYAAELAVRAPRPAPPDRPR</sequence>
<comment type="catalytic activity">
    <reaction evidence="6">
        <text>cytidine(1402) in 16S rRNA + S-adenosyl-L-methionine = 2'-O-methylcytidine(1402) in 16S rRNA + S-adenosyl-L-homocysteine + H(+)</text>
        <dbReference type="Rhea" id="RHEA:42924"/>
        <dbReference type="Rhea" id="RHEA-COMP:10285"/>
        <dbReference type="Rhea" id="RHEA-COMP:10286"/>
        <dbReference type="ChEBI" id="CHEBI:15378"/>
        <dbReference type="ChEBI" id="CHEBI:57856"/>
        <dbReference type="ChEBI" id="CHEBI:59789"/>
        <dbReference type="ChEBI" id="CHEBI:74495"/>
        <dbReference type="ChEBI" id="CHEBI:82748"/>
        <dbReference type="EC" id="2.1.1.198"/>
    </reaction>
</comment>
<dbReference type="Proteomes" id="UP000032545">
    <property type="component" value="Unassembled WGS sequence"/>
</dbReference>
<accession>A0A0D8BLG0</accession>
<evidence type="ECO:0000313" key="9">
    <source>
        <dbReference type="EMBL" id="KJE24940.1"/>
    </source>
</evidence>
<keyword evidence="4 6" id="KW-0808">Transferase</keyword>
<feature type="domain" description="Tetrapyrrole methylase" evidence="8">
    <location>
        <begin position="4"/>
        <end position="201"/>
    </location>
</feature>
<dbReference type="AlphaFoldDB" id="A0A0D8BLG0"/>
<dbReference type="Pfam" id="PF00590">
    <property type="entry name" value="TP_methylase"/>
    <property type="match status" value="1"/>
</dbReference>
<name>A0A0D8BLG0_9ACTN</name>
<evidence type="ECO:0000256" key="2">
    <source>
        <dbReference type="ARBA" id="ARBA00022552"/>
    </source>
</evidence>
<dbReference type="HAMAP" id="MF_01877">
    <property type="entry name" value="16SrRNA_methyltr_I"/>
    <property type="match status" value="1"/>
</dbReference>
<protein>
    <recommendedName>
        <fullName evidence="6">Ribosomal RNA small subunit methyltransferase I</fullName>
        <ecNumber evidence="6">2.1.1.198</ecNumber>
    </recommendedName>
    <alternativeName>
        <fullName evidence="6">16S rRNA 2'-O-ribose C1402 methyltransferase</fullName>
    </alternativeName>
    <alternativeName>
        <fullName evidence="6">rRNA (cytidine-2'-O-)-methyltransferase RsmI</fullName>
    </alternativeName>
</protein>
<keyword evidence="1 6" id="KW-0963">Cytoplasm</keyword>
<evidence type="ECO:0000256" key="4">
    <source>
        <dbReference type="ARBA" id="ARBA00022679"/>
    </source>
</evidence>